<proteinExistence type="inferred from homology"/>
<evidence type="ECO:0000259" key="16">
    <source>
        <dbReference type="PROSITE" id="PS50172"/>
    </source>
</evidence>
<feature type="active site" description="N6-AMP-lysine intermediate" evidence="15">
    <location>
        <position position="111"/>
    </location>
</feature>
<dbReference type="Proteomes" id="UP000289841">
    <property type="component" value="Chromosome"/>
</dbReference>
<evidence type="ECO:0000256" key="4">
    <source>
        <dbReference type="ARBA" id="ARBA00022598"/>
    </source>
</evidence>
<dbReference type="FunFam" id="3.30.470.30:FF:000001">
    <property type="entry name" value="DNA ligase"/>
    <property type="match status" value="1"/>
</dbReference>
<feature type="binding site" evidence="15">
    <location>
        <position position="166"/>
    </location>
    <ligand>
        <name>NAD(+)</name>
        <dbReference type="ChEBI" id="CHEBI:57540"/>
    </ligand>
</feature>
<dbReference type="STRING" id="1278311.GCA_000428705_01030"/>
<dbReference type="GO" id="GO:0006260">
    <property type="term" value="P:DNA replication"/>
    <property type="evidence" value="ECO:0007669"/>
    <property type="project" value="UniProtKB-KW"/>
</dbReference>
<name>A0A449BB88_HAPAX</name>
<sequence>MEISKRINELIEVINKANYEYHTLDKPTISDYDYDMYLKELIELEEQNPELKRTDSPTGKIGGIILDSFNKVTHDVPMMSLSNVFNSDDVRNFYERIKKEIKSFSLTTELKIDGLAVSLKYVNGVYTSAATRGNGLIGEDITENVRTIKSLPLKLSEPLTIEVRGEIFMPQKSFHKVNEERIKNDEPLFANPRNAAAGTIRQLDSRVVAKRGLDIFLYTLVDAKKYVNTQSQVLEYLGRLGFKVNPYFHVNENIDELINKISEYDKIRKTLAYDTDGVVIKVNEINYYDEIGVTAKSPKWATAYKFAPEEEETLLKDITFQVGRTGVITPVAELEPVLISGSMVSRATLHNEDYIINKDIRKNDYVFVRKAGEIIPEVVRVNLDKRTNNIPFKMIDNCPVCNSKIERKQGEADYYCMNLDCPARNLNSIIHFASRVAMDIDGLGEKVVEIFNNLGFLNSITDIYKLKNYYEELINIEGFGKKSVDKLLEGIEKSKKIEANRLLFALGIKNVGAKVATILLNNFGSINNLFLATIDEMENINEIGSVIAKSVYEYFHNESNIIVLNELKDYGLNFEYKKLEIIEHEFNGKVFVLTGTLEHYSRDEMKELLEKHGAKVTNSVSKKTDYLVAGSDAGSKLEKAKELKITILSENEVVERLK</sequence>
<comment type="function">
    <text evidence="1 15">DNA ligase that catalyzes the formation of phosphodiester linkages between 5'-phosphoryl and 3'-hydroxyl groups in double-stranded DNA using NAD as a coenzyme and as the energy source for the reaction. It is essential for DNA replication and repair of damaged DNA.</text>
</comment>
<dbReference type="FunFam" id="1.10.150.20:FF:000007">
    <property type="entry name" value="DNA ligase"/>
    <property type="match status" value="1"/>
</dbReference>
<feature type="domain" description="BRCT" evidence="16">
    <location>
        <begin position="581"/>
        <end position="658"/>
    </location>
</feature>
<dbReference type="Gene3D" id="2.40.50.140">
    <property type="entry name" value="Nucleic acid-binding proteins"/>
    <property type="match status" value="1"/>
</dbReference>
<feature type="binding site" evidence="15">
    <location>
        <begin position="80"/>
        <end position="81"/>
    </location>
    <ligand>
        <name>NAD(+)</name>
        <dbReference type="ChEBI" id="CHEBI:57540"/>
    </ligand>
</feature>
<keyword evidence="18" id="KW-1185">Reference proteome</keyword>
<dbReference type="Gene3D" id="3.40.50.10190">
    <property type="entry name" value="BRCT domain"/>
    <property type="match status" value="1"/>
</dbReference>
<dbReference type="Pfam" id="PF12826">
    <property type="entry name" value="HHH_2"/>
    <property type="match status" value="1"/>
</dbReference>
<dbReference type="GO" id="GO:0003677">
    <property type="term" value="F:DNA binding"/>
    <property type="evidence" value="ECO:0007669"/>
    <property type="project" value="InterPro"/>
</dbReference>
<feature type="binding site" evidence="15">
    <location>
        <position position="281"/>
    </location>
    <ligand>
        <name>NAD(+)</name>
        <dbReference type="ChEBI" id="CHEBI:57540"/>
    </ligand>
</feature>
<dbReference type="InterPro" id="IPR001679">
    <property type="entry name" value="DNA_ligase"/>
</dbReference>
<dbReference type="InterPro" id="IPR010994">
    <property type="entry name" value="RuvA_2-like"/>
</dbReference>
<comment type="catalytic activity">
    <reaction evidence="13 15">
        <text>NAD(+) + (deoxyribonucleotide)n-3'-hydroxyl + 5'-phospho-(deoxyribonucleotide)m = (deoxyribonucleotide)n+m + AMP + beta-nicotinamide D-nucleotide.</text>
        <dbReference type="EC" id="6.5.1.2"/>
    </reaction>
</comment>
<dbReference type="InterPro" id="IPR013840">
    <property type="entry name" value="DNAligase_N"/>
</dbReference>
<evidence type="ECO:0000256" key="2">
    <source>
        <dbReference type="ARBA" id="ARBA00012722"/>
    </source>
</evidence>
<dbReference type="SUPFAM" id="SSF56091">
    <property type="entry name" value="DNA ligase/mRNA capping enzyme, catalytic domain"/>
    <property type="match status" value="1"/>
</dbReference>
<keyword evidence="8 15" id="KW-0862">Zinc</keyword>
<evidence type="ECO:0000256" key="15">
    <source>
        <dbReference type="HAMAP-Rule" id="MF_01588"/>
    </source>
</evidence>
<evidence type="ECO:0000256" key="11">
    <source>
        <dbReference type="ARBA" id="ARBA00023204"/>
    </source>
</evidence>
<keyword evidence="12 15" id="KW-0464">Manganese</keyword>
<dbReference type="InterPro" id="IPR013839">
    <property type="entry name" value="DNAligase_adenylation"/>
</dbReference>
<feature type="binding site" evidence="15">
    <location>
        <position position="416"/>
    </location>
    <ligand>
        <name>Zn(2+)</name>
        <dbReference type="ChEBI" id="CHEBI:29105"/>
    </ligand>
</feature>
<dbReference type="InterPro" id="IPR004150">
    <property type="entry name" value="NAD_DNA_ligase_OB"/>
</dbReference>
<evidence type="ECO:0000256" key="6">
    <source>
        <dbReference type="ARBA" id="ARBA00022723"/>
    </source>
</evidence>
<dbReference type="RefSeq" id="WP_026390556.1">
    <property type="nucleotide sequence ID" value="NZ_LR215048.1"/>
</dbReference>
<evidence type="ECO:0000256" key="12">
    <source>
        <dbReference type="ARBA" id="ARBA00023211"/>
    </source>
</evidence>
<dbReference type="InterPro" id="IPR003583">
    <property type="entry name" value="Hlx-hairpin-Hlx_DNA-bd_motif"/>
</dbReference>
<feature type="binding site" evidence="15">
    <location>
        <position position="132"/>
    </location>
    <ligand>
        <name>NAD(+)</name>
        <dbReference type="ChEBI" id="CHEBI:57540"/>
    </ligand>
</feature>
<dbReference type="PROSITE" id="PS01056">
    <property type="entry name" value="DNA_LIGASE_N2"/>
    <property type="match status" value="1"/>
</dbReference>
<dbReference type="Pfam" id="PF03119">
    <property type="entry name" value="DNA_ligase_ZBD"/>
    <property type="match status" value="1"/>
</dbReference>
<organism evidence="17 18">
    <name type="scientific">Haploplasma axanthum</name>
    <name type="common">Acholeplasma axanthum</name>
    <dbReference type="NCBI Taxonomy" id="29552"/>
    <lineage>
        <taxon>Bacteria</taxon>
        <taxon>Bacillati</taxon>
        <taxon>Mycoplasmatota</taxon>
        <taxon>Mollicutes</taxon>
        <taxon>Acholeplasmatales</taxon>
        <taxon>Acholeplasmataceae</taxon>
        <taxon>Haploplasma</taxon>
    </lineage>
</organism>
<dbReference type="GO" id="GO:0006281">
    <property type="term" value="P:DNA repair"/>
    <property type="evidence" value="ECO:0007669"/>
    <property type="project" value="UniProtKB-KW"/>
</dbReference>
<dbReference type="CDD" id="cd17748">
    <property type="entry name" value="BRCT_DNA_ligase_like"/>
    <property type="match status" value="1"/>
</dbReference>
<dbReference type="EMBL" id="LR215048">
    <property type="protein sequence ID" value="VEU79581.1"/>
    <property type="molecule type" value="Genomic_DNA"/>
</dbReference>
<evidence type="ECO:0000313" key="17">
    <source>
        <dbReference type="EMBL" id="VEU79581.1"/>
    </source>
</evidence>
<dbReference type="SMART" id="SM00532">
    <property type="entry name" value="LIGANc"/>
    <property type="match status" value="1"/>
</dbReference>
<dbReference type="InterPro" id="IPR012340">
    <property type="entry name" value="NA-bd_OB-fold"/>
</dbReference>
<dbReference type="SUPFAM" id="SSF52113">
    <property type="entry name" value="BRCT domain"/>
    <property type="match status" value="1"/>
</dbReference>
<dbReference type="GO" id="GO:0005829">
    <property type="term" value="C:cytosol"/>
    <property type="evidence" value="ECO:0007669"/>
    <property type="project" value="TreeGrafter"/>
</dbReference>
<dbReference type="InterPro" id="IPR001357">
    <property type="entry name" value="BRCT_dom"/>
</dbReference>
<keyword evidence="9 15" id="KW-0460">Magnesium</keyword>
<dbReference type="InterPro" id="IPR041663">
    <property type="entry name" value="DisA/LigA_HHH"/>
</dbReference>
<dbReference type="Pfam" id="PF01653">
    <property type="entry name" value="DNA_ligase_aden"/>
    <property type="match status" value="1"/>
</dbReference>
<reference evidence="17 18" key="1">
    <citation type="submission" date="2019-01" db="EMBL/GenBank/DDBJ databases">
        <authorList>
            <consortium name="Pathogen Informatics"/>
        </authorList>
    </citation>
    <scope>NUCLEOTIDE SEQUENCE [LARGE SCALE GENOMIC DNA]</scope>
    <source>
        <strain evidence="17 18">NCTC10138</strain>
    </source>
</reference>
<dbReference type="SMART" id="SM00278">
    <property type="entry name" value="HhH1"/>
    <property type="match status" value="4"/>
</dbReference>
<dbReference type="SUPFAM" id="SSF50249">
    <property type="entry name" value="Nucleic acid-binding proteins"/>
    <property type="match status" value="1"/>
</dbReference>
<evidence type="ECO:0000256" key="13">
    <source>
        <dbReference type="ARBA" id="ARBA00034005"/>
    </source>
</evidence>
<dbReference type="EC" id="6.5.1.2" evidence="2 15"/>
<keyword evidence="4 15" id="KW-0436">Ligase</keyword>
<evidence type="ECO:0000256" key="5">
    <source>
        <dbReference type="ARBA" id="ARBA00022705"/>
    </source>
</evidence>
<dbReference type="Gene3D" id="6.20.10.30">
    <property type="match status" value="1"/>
</dbReference>
<dbReference type="PIRSF" id="PIRSF001604">
    <property type="entry name" value="LigA"/>
    <property type="match status" value="1"/>
</dbReference>
<dbReference type="Gene3D" id="1.10.150.20">
    <property type="entry name" value="5' to 3' exonuclease, C-terminal subdomain"/>
    <property type="match status" value="2"/>
</dbReference>
<comment type="similarity">
    <text evidence="14 15">Belongs to the NAD-dependent DNA ligase family. LigA subfamily.</text>
</comment>
<keyword evidence="5 15" id="KW-0235">DNA replication</keyword>
<comment type="cofactor">
    <cofactor evidence="15">
        <name>Mg(2+)</name>
        <dbReference type="ChEBI" id="CHEBI:18420"/>
    </cofactor>
    <cofactor evidence="15">
        <name>Mn(2+)</name>
        <dbReference type="ChEBI" id="CHEBI:29035"/>
    </cofactor>
</comment>
<dbReference type="InterPro" id="IPR004149">
    <property type="entry name" value="Znf_DNAligase_C4"/>
</dbReference>
<dbReference type="HAMAP" id="MF_01588">
    <property type="entry name" value="DNA_ligase_A"/>
    <property type="match status" value="1"/>
</dbReference>
<dbReference type="InterPro" id="IPR036420">
    <property type="entry name" value="BRCT_dom_sf"/>
</dbReference>
<dbReference type="GO" id="GO:0003911">
    <property type="term" value="F:DNA ligase (NAD+) activity"/>
    <property type="evidence" value="ECO:0007669"/>
    <property type="project" value="UniProtKB-UniRule"/>
</dbReference>
<protein>
    <recommendedName>
        <fullName evidence="3 15">DNA ligase</fullName>
        <ecNumber evidence="2 15">6.5.1.2</ecNumber>
    </recommendedName>
    <alternativeName>
        <fullName evidence="15">Polydeoxyribonucleotide synthase [NAD(+)]</fullName>
    </alternativeName>
</protein>
<dbReference type="AlphaFoldDB" id="A0A449BB88"/>
<dbReference type="Pfam" id="PF00533">
    <property type="entry name" value="BRCT"/>
    <property type="match status" value="1"/>
</dbReference>
<evidence type="ECO:0000313" key="18">
    <source>
        <dbReference type="Proteomes" id="UP000289841"/>
    </source>
</evidence>
<dbReference type="CDD" id="cd00114">
    <property type="entry name" value="LIGANc"/>
    <property type="match status" value="1"/>
</dbReference>
<feature type="binding site" evidence="15">
    <location>
        <begin position="31"/>
        <end position="35"/>
    </location>
    <ligand>
        <name>NAD(+)</name>
        <dbReference type="ChEBI" id="CHEBI:57540"/>
    </ligand>
</feature>
<dbReference type="InterPro" id="IPR033136">
    <property type="entry name" value="DNA_ligase_CS"/>
</dbReference>
<dbReference type="SMART" id="SM00292">
    <property type="entry name" value="BRCT"/>
    <property type="match status" value="1"/>
</dbReference>
<feature type="binding site" evidence="15">
    <location>
        <position position="398"/>
    </location>
    <ligand>
        <name>Zn(2+)</name>
        <dbReference type="ChEBI" id="CHEBI:29105"/>
    </ligand>
</feature>
<evidence type="ECO:0000256" key="10">
    <source>
        <dbReference type="ARBA" id="ARBA00023027"/>
    </source>
</evidence>
<dbReference type="PANTHER" id="PTHR23389">
    <property type="entry name" value="CHROMOSOME TRANSMISSION FIDELITY FACTOR 18"/>
    <property type="match status" value="1"/>
</dbReference>
<evidence type="ECO:0000256" key="8">
    <source>
        <dbReference type="ARBA" id="ARBA00022833"/>
    </source>
</evidence>
<dbReference type="PROSITE" id="PS50172">
    <property type="entry name" value="BRCT"/>
    <property type="match status" value="1"/>
</dbReference>
<accession>A0A449BB88</accession>
<evidence type="ECO:0000256" key="3">
    <source>
        <dbReference type="ARBA" id="ARBA00013308"/>
    </source>
</evidence>
<dbReference type="SUPFAM" id="SSF47781">
    <property type="entry name" value="RuvA domain 2-like"/>
    <property type="match status" value="1"/>
</dbReference>
<feature type="binding site" evidence="15">
    <location>
        <position position="401"/>
    </location>
    <ligand>
        <name>Zn(2+)</name>
        <dbReference type="ChEBI" id="CHEBI:29105"/>
    </ligand>
</feature>
<dbReference type="Gene3D" id="3.30.470.30">
    <property type="entry name" value="DNA ligase/mRNA capping enzyme"/>
    <property type="match status" value="1"/>
</dbReference>
<gene>
    <name evidence="15 17" type="primary">ligA</name>
    <name evidence="17" type="ORF">NCTC10138_00033</name>
</gene>
<dbReference type="NCBIfam" id="TIGR00575">
    <property type="entry name" value="dnlj"/>
    <property type="match status" value="1"/>
</dbReference>
<dbReference type="FunFam" id="2.40.50.140:FF:000012">
    <property type="entry name" value="DNA ligase"/>
    <property type="match status" value="1"/>
</dbReference>
<feature type="binding site" evidence="15">
    <location>
        <position position="421"/>
    </location>
    <ligand>
        <name>Zn(2+)</name>
        <dbReference type="ChEBI" id="CHEBI:29105"/>
    </ligand>
</feature>
<keyword evidence="7 15" id="KW-0227">DNA damage</keyword>
<dbReference type="GO" id="GO:0046872">
    <property type="term" value="F:metal ion binding"/>
    <property type="evidence" value="ECO:0007669"/>
    <property type="project" value="UniProtKB-KW"/>
</dbReference>
<feature type="binding site" evidence="15">
    <location>
        <position position="109"/>
    </location>
    <ligand>
        <name>NAD(+)</name>
        <dbReference type="ChEBI" id="CHEBI:57540"/>
    </ligand>
</feature>
<dbReference type="PANTHER" id="PTHR23389:SF9">
    <property type="entry name" value="DNA LIGASE"/>
    <property type="match status" value="1"/>
</dbReference>
<dbReference type="Gene3D" id="1.10.287.610">
    <property type="entry name" value="Helix hairpin bin"/>
    <property type="match status" value="1"/>
</dbReference>
<evidence type="ECO:0000256" key="1">
    <source>
        <dbReference type="ARBA" id="ARBA00004067"/>
    </source>
</evidence>
<dbReference type="NCBIfam" id="NF005932">
    <property type="entry name" value="PRK07956.1"/>
    <property type="match status" value="1"/>
</dbReference>
<evidence type="ECO:0000256" key="9">
    <source>
        <dbReference type="ARBA" id="ARBA00022842"/>
    </source>
</evidence>
<evidence type="ECO:0000256" key="7">
    <source>
        <dbReference type="ARBA" id="ARBA00022763"/>
    </source>
</evidence>
<dbReference type="Pfam" id="PF03120">
    <property type="entry name" value="OB_DNA_ligase"/>
    <property type="match status" value="1"/>
</dbReference>
<keyword evidence="6 15" id="KW-0479">Metal-binding</keyword>
<dbReference type="OrthoDB" id="9759736at2"/>
<feature type="binding site" evidence="15">
    <location>
        <position position="305"/>
    </location>
    <ligand>
        <name>NAD(+)</name>
        <dbReference type="ChEBI" id="CHEBI:57540"/>
    </ligand>
</feature>
<keyword evidence="10 15" id="KW-0520">NAD</keyword>
<keyword evidence="11 15" id="KW-0234">DNA repair</keyword>
<dbReference type="KEGG" id="aaxa:NCTC10138_00033"/>
<evidence type="ECO:0000256" key="14">
    <source>
        <dbReference type="ARBA" id="ARBA00060881"/>
    </source>
</evidence>